<dbReference type="Gene3D" id="2.60.40.10">
    <property type="entry name" value="Immunoglobulins"/>
    <property type="match status" value="1"/>
</dbReference>
<dbReference type="InterPro" id="IPR036179">
    <property type="entry name" value="Ig-like_dom_sf"/>
</dbReference>
<dbReference type="PANTHER" id="PTHR23268">
    <property type="entry name" value="T-CELL RECEPTOR BETA CHAIN"/>
    <property type="match status" value="1"/>
</dbReference>
<evidence type="ECO:0000256" key="3">
    <source>
        <dbReference type="SAM" id="SignalP"/>
    </source>
</evidence>
<dbReference type="InterPro" id="IPR050413">
    <property type="entry name" value="TCR_beta_variable"/>
</dbReference>
<comment type="caution">
    <text evidence="6">The sequence shown here is derived from an EMBL/GenBank/DDBJ whole genome shotgun (WGS) entry which is preliminary data.</text>
</comment>
<evidence type="ECO:0000256" key="2">
    <source>
        <dbReference type="ARBA" id="ARBA00022859"/>
    </source>
</evidence>
<gene>
    <name evidence="6" type="ORF">ILYODFUR_024612</name>
</gene>
<evidence type="ECO:0008006" key="8">
    <source>
        <dbReference type="Google" id="ProtNLM"/>
    </source>
</evidence>
<reference evidence="6 7" key="1">
    <citation type="submission" date="2021-06" db="EMBL/GenBank/DDBJ databases">
        <authorList>
            <person name="Palmer J.M."/>
        </authorList>
    </citation>
    <scope>NUCLEOTIDE SEQUENCE [LARGE SCALE GENOMIC DNA]</scope>
    <source>
        <strain evidence="7">if_2019</strain>
        <tissue evidence="6">Muscle</tissue>
    </source>
</reference>
<proteinExistence type="predicted"/>
<dbReference type="PANTHER" id="PTHR23268:SF102">
    <property type="entry name" value="IMMUNOGLOBULIN V-SET DOMAIN-CONTAINING PROTEIN"/>
    <property type="match status" value="1"/>
</dbReference>
<feature type="signal peptide" evidence="3">
    <location>
        <begin position="1"/>
        <end position="17"/>
    </location>
</feature>
<dbReference type="InterPro" id="IPR003599">
    <property type="entry name" value="Ig_sub"/>
</dbReference>
<feature type="domain" description="Immunoglobulin V-set" evidence="4">
    <location>
        <begin position="34"/>
        <end position="118"/>
    </location>
</feature>
<feature type="domain" description="Immunoglobulin" evidence="5">
    <location>
        <begin position="24"/>
        <end position="143"/>
    </location>
</feature>
<evidence type="ECO:0000313" key="7">
    <source>
        <dbReference type="Proteomes" id="UP001482620"/>
    </source>
</evidence>
<dbReference type="Pfam" id="PF07686">
    <property type="entry name" value="V-set"/>
    <property type="match status" value="1"/>
</dbReference>
<sequence length="146" mass="16389">MIICLLCYFLTADVSLGIQVHQSPFALTRKVGEHVQLVCNHGQGDYRVMLWYQQRPGENALQLIGYGYVEFKNDSVEEPFRKKHFNLAGDLSGNKAKNGSLFIRNLNAEHTATYFCAASKPQYIKYPPAPDKNLLHSILNSVKGAS</sequence>
<dbReference type="SUPFAM" id="SSF48726">
    <property type="entry name" value="Immunoglobulin"/>
    <property type="match status" value="1"/>
</dbReference>
<evidence type="ECO:0000259" key="5">
    <source>
        <dbReference type="SMART" id="SM00409"/>
    </source>
</evidence>
<evidence type="ECO:0000256" key="1">
    <source>
        <dbReference type="ARBA" id="ARBA00022729"/>
    </source>
</evidence>
<evidence type="ECO:0000313" key="6">
    <source>
        <dbReference type="EMBL" id="MEQ2233716.1"/>
    </source>
</evidence>
<feature type="chain" id="PRO_5046868102" description="Immunoglobulin V-set domain-containing protein" evidence="3">
    <location>
        <begin position="18"/>
        <end position="146"/>
    </location>
</feature>
<keyword evidence="2" id="KW-0391">Immunity</keyword>
<dbReference type="Proteomes" id="UP001482620">
    <property type="component" value="Unassembled WGS sequence"/>
</dbReference>
<name>A0ABV0TLL9_9TELE</name>
<protein>
    <recommendedName>
        <fullName evidence="8">Immunoglobulin V-set domain-containing protein</fullName>
    </recommendedName>
</protein>
<dbReference type="SMART" id="SM00409">
    <property type="entry name" value="IG"/>
    <property type="match status" value="1"/>
</dbReference>
<dbReference type="InterPro" id="IPR013783">
    <property type="entry name" value="Ig-like_fold"/>
</dbReference>
<accession>A0ABV0TLL9</accession>
<keyword evidence="7" id="KW-1185">Reference proteome</keyword>
<dbReference type="EMBL" id="JAHRIQ010037687">
    <property type="protein sequence ID" value="MEQ2233716.1"/>
    <property type="molecule type" value="Genomic_DNA"/>
</dbReference>
<dbReference type="InterPro" id="IPR013106">
    <property type="entry name" value="Ig_V-set"/>
</dbReference>
<keyword evidence="1 3" id="KW-0732">Signal</keyword>
<dbReference type="SMART" id="SM00406">
    <property type="entry name" value="IGv"/>
    <property type="match status" value="1"/>
</dbReference>
<organism evidence="6 7">
    <name type="scientific">Ilyodon furcidens</name>
    <name type="common">goldbreast splitfin</name>
    <dbReference type="NCBI Taxonomy" id="33524"/>
    <lineage>
        <taxon>Eukaryota</taxon>
        <taxon>Metazoa</taxon>
        <taxon>Chordata</taxon>
        <taxon>Craniata</taxon>
        <taxon>Vertebrata</taxon>
        <taxon>Euteleostomi</taxon>
        <taxon>Actinopterygii</taxon>
        <taxon>Neopterygii</taxon>
        <taxon>Teleostei</taxon>
        <taxon>Neoteleostei</taxon>
        <taxon>Acanthomorphata</taxon>
        <taxon>Ovalentaria</taxon>
        <taxon>Atherinomorphae</taxon>
        <taxon>Cyprinodontiformes</taxon>
        <taxon>Goodeidae</taxon>
        <taxon>Ilyodon</taxon>
    </lineage>
</organism>
<evidence type="ECO:0000259" key="4">
    <source>
        <dbReference type="SMART" id="SM00406"/>
    </source>
</evidence>